<dbReference type="EMBL" id="JACXVP010000007">
    <property type="protein sequence ID" value="KAG5595229.1"/>
    <property type="molecule type" value="Genomic_DNA"/>
</dbReference>
<dbReference type="PRINTS" id="PR00368">
    <property type="entry name" value="FADPNR"/>
</dbReference>
<accession>A0A9J5Y4V7</accession>
<evidence type="ECO:0000256" key="6">
    <source>
        <dbReference type="ARBA" id="ARBA00022857"/>
    </source>
</evidence>
<keyword evidence="12" id="KW-1185">Reference proteome</keyword>
<dbReference type="InterPro" id="IPR036188">
    <property type="entry name" value="FAD/NAD-bd_sf"/>
</dbReference>
<proteinExistence type="inferred from homology"/>
<evidence type="ECO:0000256" key="2">
    <source>
        <dbReference type="ARBA" id="ARBA00004814"/>
    </source>
</evidence>
<evidence type="ECO:0000256" key="4">
    <source>
        <dbReference type="ARBA" id="ARBA00022630"/>
    </source>
</evidence>
<dbReference type="OrthoDB" id="66881at2759"/>
<sequence>MNNFSKEEVEVVVVGVGPSGIAVSACLNKLNIKNVMLEKEDYCAYLWKKKTYDRLHLHLSKEFCSLPFMPHATSSPKYLPKNEFIQYLDGYVEHFNIKPKFQTCVELAFYNNDKKKWNVKSRHVASGEMEWYACDFLILATGENNEGYIPKVVGIENFNGEIIHSSDYKSDEKYKNKKVLVVGSGNSGMEIAFDLSNYGCHTSIVVRSPIHVLTREMVHIGMVLLKYLPLSLVDIVIAKIAKFKFGNLAEFGIPQPEKGPFSVKFSKGTSPVIDIGAIVKIKLEEIKKGENGLYCAGFSKRGLAGISMDAITIVDDIKTVRGDKI</sequence>
<reference evidence="11 12" key="1">
    <citation type="submission" date="2020-09" db="EMBL/GenBank/DDBJ databases">
        <title>De no assembly of potato wild relative species, Solanum commersonii.</title>
        <authorList>
            <person name="Cho K."/>
        </authorList>
    </citation>
    <scope>NUCLEOTIDE SEQUENCE [LARGE SCALE GENOMIC DNA]</scope>
    <source>
        <strain evidence="11">LZ3.2</strain>
        <tissue evidence="11">Leaf</tissue>
    </source>
</reference>
<evidence type="ECO:0000256" key="1">
    <source>
        <dbReference type="ARBA" id="ARBA00001974"/>
    </source>
</evidence>
<dbReference type="AlphaFoldDB" id="A0A9J5Y4V7"/>
<comment type="catalytic activity">
    <reaction evidence="10">
        <text>indole-3-pyruvate + NADPH + O2 + H(+) = (indol-3-yl)acetate + CO2 + NADP(+) + H2O</text>
        <dbReference type="Rhea" id="RHEA:34331"/>
        <dbReference type="ChEBI" id="CHEBI:15377"/>
        <dbReference type="ChEBI" id="CHEBI:15378"/>
        <dbReference type="ChEBI" id="CHEBI:15379"/>
        <dbReference type="ChEBI" id="CHEBI:16526"/>
        <dbReference type="ChEBI" id="CHEBI:17640"/>
        <dbReference type="ChEBI" id="CHEBI:30854"/>
        <dbReference type="ChEBI" id="CHEBI:57783"/>
        <dbReference type="ChEBI" id="CHEBI:58349"/>
        <dbReference type="EC" id="1.14.13.168"/>
    </reaction>
</comment>
<dbReference type="GO" id="GO:0103075">
    <property type="term" value="F:indole-3-pyruvate monooxygenase activity"/>
    <property type="evidence" value="ECO:0007669"/>
    <property type="project" value="UniProtKB-EC"/>
</dbReference>
<dbReference type="PROSITE" id="PS51257">
    <property type="entry name" value="PROKAR_LIPOPROTEIN"/>
    <property type="match status" value="1"/>
</dbReference>
<evidence type="ECO:0000256" key="8">
    <source>
        <dbReference type="ARBA" id="ARBA00023070"/>
    </source>
</evidence>
<protein>
    <recommendedName>
        <fullName evidence="9">indole-3-pyruvate monooxygenase</fullName>
        <ecNumber evidence="9">1.14.13.168</ecNumber>
    </recommendedName>
</protein>
<evidence type="ECO:0000256" key="10">
    <source>
        <dbReference type="ARBA" id="ARBA00047707"/>
    </source>
</evidence>
<evidence type="ECO:0000256" key="5">
    <source>
        <dbReference type="ARBA" id="ARBA00022827"/>
    </source>
</evidence>
<dbReference type="SUPFAM" id="SSF51905">
    <property type="entry name" value="FAD/NAD(P)-binding domain"/>
    <property type="match status" value="1"/>
</dbReference>
<evidence type="ECO:0000313" key="12">
    <source>
        <dbReference type="Proteomes" id="UP000824120"/>
    </source>
</evidence>
<dbReference type="Proteomes" id="UP000824120">
    <property type="component" value="Chromosome 7"/>
</dbReference>
<dbReference type="Pfam" id="PF13738">
    <property type="entry name" value="Pyr_redox_3"/>
    <property type="match status" value="1"/>
</dbReference>
<keyword evidence="6" id="KW-0521">NADP</keyword>
<comment type="cofactor">
    <cofactor evidence="1">
        <name>FAD</name>
        <dbReference type="ChEBI" id="CHEBI:57692"/>
    </cofactor>
</comment>
<evidence type="ECO:0000256" key="7">
    <source>
        <dbReference type="ARBA" id="ARBA00023002"/>
    </source>
</evidence>
<dbReference type="EC" id="1.14.13.168" evidence="9"/>
<comment type="pathway">
    <text evidence="2">Plant hormone metabolism; auxin biosynthesis.</text>
</comment>
<evidence type="ECO:0000256" key="9">
    <source>
        <dbReference type="ARBA" id="ARBA00039148"/>
    </source>
</evidence>
<dbReference type="Gene3D" id="3.50.50.60">
    <property type="entry name" value="FAD/NAD(P)-binding domain"/>
    <property type="match status" value="1"/>
</dbReference>
<organism evidence="11 12">
    <name type="scientific">Solanum commersonii</name>
    <name type="common">Commerson's wild potato</name>
    <name type="synonym">Commerson's nightshade</name>
    <dbReference type="NCBI Taxonomy" id="4109"/>
    <lineage>
        <taxon>Eukaryota</taxon>
        <taxon>Viridiplantae</taxon>
        <taxon>Streptophyta</taxon>
        <taxon>Embryophyta</taxon>
        <taxon>Tracheophyta</taxon>
        <taxon>Spermatophyta</taxon>
        <taxon>Magnoliopsida</taxon>
        <taxon>eudicotyledons</taxon>
        <taxon>Gunneridae</taxon>
        <taxon>Pentapetalae</taxon>
        <taxon>asterids</taxon>
        <taxon>lamiids</taxon>
        <taxon>Solanales</taxon>
        <taxon>Solanaceae</taxon>
        <taxon>Solanoideae</taxon>
        <taxon>Solaneae</taxon>
        <taxon>Solanum</taxon>
    </lineage>
</organism>
<evidence type="ECO:0000256" key="3">
    <source>
        <dbReference type="ARBA" id="ARBA00009183"/>
    </source>
</evidence>
<keyword evidence="4" id="KW-0285">Flavoprotein</keyword>
<dbReference type="GO" id="GO:0050660">
    <property type="term" value="F:flavin adenine dinucleotide binding"/>
    <property type="evidence" value="ECO:0007669"/>
    <property type="project" value="TreeGrafter"/>
</dbReference>
<dbReference type="GO" id="GO:0009851">
    <property type="term" value="P:auxin biosynthetic process"/>
    <property type="evidence" value="ECO:0007669"/>
    <property type="project" value="UniProtKB-KW"/>
</dbReference>
<dbReference type="PANTHER" id="PTHR43539:SF12">
    <property type="entry name" value="FLAVIN-CONTAINING MONOOXYGENASE"/>
    <property type="match status" value="1"/>
</dbReference>
<comment type="caution">
    <text evidence="11">The sequence shown here is derived from an EMBL/GenBank/DDBJ whole genome shotgun (WGS) entry which is preliminary data.</text>
</comment>
<dbReference type="PANTHER" id="PTHR43539">
    <property type="entry name" value="FLAVIN-BINDING MONOOXYGENASE-LIKE PROTEIN (AFU_ORTHOLOGUE AFUA_4G09220)"/>
    <property type="match status" value="1"/>
</dbReference>
<keyword evidence="8" id="KW-0073">Auxin biosynthesis</keyword>
<dbReference type="InterPro" id="IPR050982">
    <property type="entry name" value="Auxin_biosynth/cation_transpt"/>
</dbReference>
<dbReference type="PRINTS" id="PR00469">
    <property type="entry name" value="PNDRDTASEII"/>
</dbReference>
<comment type="similarity">
    <text evidence="3">Belongs to the FMO family.</text>
</comment>
<evidence type="ECO:0000313" key="11">
    <source>
        <dbReference type="EMBL" id="KAG5595229.1"/>
    </source>
</evidence>
<name>A0A9J5Y4V7_SOLCO</name>
<gene>
    <name evidence="11" type="ORF">H5410_036461</name>
</gene>
<keyword evidence="7" id="KW-0560">Oxidoreductase</keyword>
<keyword evidence="5" id="KW-0274">FAD</keyword>